<proteinExistence type="predicted"/>
<reference evidence="2" key="1">
    <citation type="journal article" date="2013" name="Genome Announc.">
        <title>Whole-Genome Sequencing of Lactobacillus shenzhenensis Strain LY-73T.</title>
        <authorList>
            <person name="Lin Z."/>
            <person name="Liu Z."/>
            <person name="Yang R."/>
            <person name="Zou Y."/>
            <person name="Wan D."/>
            <person name="Chen J."/>
            <person name="Guo M."/>
            <person name="Zhao J."/>
            <person name="Fang C."/>
            <person name="Yang R."/>
            <person name="Liu F."/>
        </authorList>
    </citation>
    <scope>NUCLEOTIDE SEQUENCE [LARGE SCALE GENOMIC DNA]</scope>
    <source>
        <strain evidence="2">LY-73</strain>
    </source>
</reference>
<evidence type="ECO:0000313" key="1">
    <source>
        <dbReference type="EMBL" id="ERL66601.1"/>
    </source>
</evidence>
<gene>
    <name evidence="1" type="ORF">L248_0281</name>
</gene>
<keyword evidence="2" id="KW-1185">Reference proteome</keyword>
<dbReference type="EMBL" id="KI271582">
    <property type="protein sequence ID" value="ERL66601.1"/>
    <property type="molecule type" value="Genomic_DNA"/>
</dbReference>
<organism evidence="1 2">
    <name type="scientific">Schleiferilactobacillus shenzhenensis LY-73</name>
    <dbReference type="NCBI Taxonomy" id="1231336"/>
    <lineage>
        <taxon>Bacteria</taxon>
        <taxon>Bacillati</taxon>
        <taxon>Bacillota</taxon>
        <taxon>Bacilli</taxon>
        <taxon>Lactobacillales</taxon>
        <taxon>Lactobacillaceae</taxon>
        <taxon>Schleiferilactobacillus</taxon>
    </lineage>
</organism>
<accession>U4TNY2</accession>
<name>U4TNY2_9LACO</name>
<dbReference type="AlphaFoldDB" id="U4TNY2"/>
<protein>
    <submittedName>
        <fullName evidence="1">Uncharacterized protein</fullName>
    </submittedName>
</protein>
<dbReference type="HOGENOM" id="CLU_3345189_0_0_9"/>
<evidence type="ECO:0000313" key="2">
    <source>
        <dbReference type="Proteomes" id="UP000030647"/>
    </source>
</evidence>
<dbReference type="Proteomes" id="UP000030647">
    <property type="component" value="Unassembled WGS sequence"/>
</dbReference>
<sequence>MPLCVLHCYSSYIFSITRHNPGASPFLPVNAGVGYVF</sequence>